<sequence length="88" mass="10179">MPVQTNIEFSDFLKAIKIIASQKFKAISIINKPGSGRRIELFLRENDPFPKEMWVVHESKYVYSKDLKKACSHLGITVNQFEEIVHSL</sequence>
<name>A0A1F5YJL0_9BACT</name>
<dbReference type="Proteomes" id="UP000177396">
    <property type="component" value="Unassembled WGS sequence"/>
</dbReference>
<organism evidence="1 2">
    <name type="scientific">Candidatus Gottesmanbacteria bacterium RBG_16_38_7b</name>
    <dbReference type="NCBI Taxonomy" id="1798372"/>
    <lineage>
        <taxon>Bacteria</taxon>
        <taxon>Candidatus Gottesmaniibacteriota</taxon>
    </lineage>
</organism>
<proteinExistence type="predicted"/>
<reference evidence="1 2" key="1">
    <citation type="journal article" date="2016" name="Nat. Commun.">
        <title>Thousands of microbial genomes shed light on interconnected biogeochemical processes in an aquifer system.</title>
        <authorList>
            <person name="Anantharaman K."/>
            <person name="Brown C.T."/>
            <person name="Hug L.A."/>
            <person name="Sharon I."/>
            <person name="Castelle C.J."/>
            <person name="Probst A.J."/>
            <person name="Thomas B.C."/>
            <person name="Singh A."/>
            <person name="Wilkins M.J."/>
            <person name="Karaoz U."/>
            <person name="Brodie E.L."/>
            <person name="Williams K.H."/>
            <person name="Hubbard S.S."/>
            <person name="Banfield J.F."/>
        </authorList>
    </citation>
    <scope>NUCLEOTIDE SEQUENCE [LARGE SCALE GENOMIC DNA]</scope>
</reference>
<gene>
    <name evidence="1" type="ORF">A2153_02990</name>
</gene>
<comment type="caution">
    <text evidence="1">The sequence shown here is derived from an EMBL/GenBank/DDBJ whole genome shotgun (WGS) entry which is preliminary data.</text>
</comment>
<accession>A0A1F5YJL0</accession>
<dbReference type="AlphaFoldDB" id="A0A1F5YJL0"/>
<dbReference type="EMBL" id="MFJB01000032">
    <property type="protein sequence ID" value="OGG00147.1"/>
    <property type="molecule type" value="Genomic_DNA"/>
</dbReference>
<evidence type="ECO:0000313" key="1">
    <source>
        <dbReference type="EMBL" id="OGG00147.1"/>
    </source>
</evidence>
<evidence type="ECO:0000313" key="2">
    <source>
        <dbReference type="Proteomes" id="UP000177396"/>
    </source>
</evidence>
<protein>
    <submittedName>
        <fullName evidence="1">Uncharacterized protein</fullName>
    </submittedName>
</protein>